<dbReference type="InterPro" id="IPR022764">
    <property type="entry name" value="Peptidase_S54_rhomboid_dom"/>
</dbReference>
<feature type="transmembrane region" description="Helical" evidence="7">
    <location>
        <begin position="134"/>
        <end position="159"/>
    </location>
</feature>
<gene>
    <name evidence="9" type="ORF">JSQ98_10620</name>
</gene>
<comment type="similarity">
    <text evidence="2">Belongs to the peptidase S54 family.</text>
</comment>
<feature type="transmembrane region" description="Helical" evidence="7">
    <location>
        <begin position="171"/>
        <end position="192"/>
    </location>
</feature>
<feature type="transmembrane region" description="Helical" evidence="7">
    <location>
        <begin position="225"/>
        <end position="244"/>
    </location>
</feature>
<keyword evidence="10" id="KW-1185">Reference proteome</keyword>
<dbReference type="Pfam" id="PF01694">
    <property type="entry name" value="Rhomboid"/>
    <property type="match status" value="1"/>
</dbReference>
<evidence type="ECO:0000256" key="6">
    <source>
        <dbReference type="ARBA" id="ARBA00023136"/>
    </source>
</evidence>
<reference evidence="9 10" key="1">
    <citation type="submission" date="2021-02" db="EMBL/GenBank/DDBJ databases">
        <title>Draft genome and description of Leucobacter sp nov strain Marseille-Q4368.</title>
        <authorList>
            <person name="Boxberger M."/>
            <person name="La Scola B."/>
        </authorList>
    </citation>
    <scope>NUCLEOTIDE SEQUENCE [LARGE SCALE GENOMIC DNA]</scope>
    <source>
        <strain evidence="9 10">Marseille-Q4368</strain>
    </source>
</reference>
<name>A0ABS5M5Z8_9MICO</name>
<feature type="transmembrane region" description="Helical" evidence="7">
    <location>
        <begin position="87"/>
        <end position="104"/>
    </location>
</feature>
<evidence type="ECO:0000256" key="7">
    <source>
        <dbReference type="SAM" id="Phobius"/>
    </source>
</evidence>
<evidence type="ECO:0000313" key="9">
    <source>
        <dbReference type="EMBL" id="MBS3182637.1"/>
    </source>
</evidence>
<sequence length="308" mass="32703">MTNGSGPAFGERVEPGPDDVCYRHPGVRSFALCQRCGRTICGDCQVTSAVGVLCPECTKEMRAPATKRAARSTRVAGRRIAAMDAPVTYGVMLLCAVVFVAQWLSATFGGNEVTAALWYAPLYSMPGVFEPWRMLTVMFTHSTGFIFHILFNLYALWLFGRNLEQAIGRGAFAVLYVFAGIGGSLGVMMWAYFDPQSLVYPTVGASGAIFGVLAATLVTMRAARVNVTSLAVLIAINFAIGLIPGAQISWQAHLGGMVVGAAAMWVILATRGVRRRKQRVAGLVALGAVLVLASGAYFVVAPAANLVA</sequence>
<feature type="transmembrane region" description="Helical" evidence="7">
    <location>
        <begin position="198"/>
        <end position="218"/>
    </location>
</feature>
<keyword evidence="4" id="KW-0378">Hydrolase</keyword>
<protein>
    <submittedName>
        <fullName evidence="9">Rhomboid family intramembrane serine protease</fullName>
    </submittedName>
</protein>
<feature type="transmembrane region" description="Helical" evidence="7">
    <location>
        <begin position="250"/>
        <end position="268"/>
    </location>
</feature>
<comment type="caution">
    <text evidence="9">The sequence shown here is derived from an EMBL/GenBank/DDBJ whole genome shotgun (WGS) entry which is preliminary data.</text>
</comment>
<keyword evidence="9" id="KW-0645">Protease</keyword>
<dbReference type="InterPro" id="IPR035952">
    <property type="entry name" value="Rhomboid-like_sf"/>
</dbReference>
<evidence type="ECO:0000256" key="5">
    <source>
        <dbReference type="ARBA" id="ARBA00022989"/>
    </source>
</evidence>
<evidence type="ECO:0000256" key="1">
    <source>
        <dbReference type="ARBA" id="ARBA00004141"/>
    </source>
</evidence>
<keyword evidence="5 7" id="KW-1133">Transmembrane helix</keyword>
<dbReference type="PANTHER" id="PTHR43731">
    <property type="entry name" value="RHOMBOID PROTEASE"/>
    <property type="match status" value="1"/>
</dbReference>
<dbReference type="SUPFAM" id="SSF144091">
    <property type="entry name" value="Rhomboid-like"/>
    <property type="match status" value="1"/>
</dbReference>
<organism evidence="9 10">
    <name type="scientific">Leucobacter manosquensis</name>
    <dbReference type="NCBI Taxonomy" id="2810611"/>
    <lineage>
        <taxon>Bacteria</taxon>
        <taxon>Bacillati</taxon>
        <taxon>Actinomycetota</taxon>
        <taxon>Actinomycetes</taxon>
        <taxon>Micrococcales</taxon>
        <taxon>Microbacteriaceae</taxon>
        <taxon>Leucobacter</taxon>
    </lineage>
</organism>
<evidence type="ECO:0000259" key="8">
    <source>
        <dbReference type="Pfam" id="PF01694"/>
    </source>
</evidence>
<evidence type="ECO:0000256" key="2">
    <source>
        <dbReference type="ARBA" id="ARBA00009045"/>
    </source>
</evidence>
<dbReference type="GO" id="GO:0008233">
    <property type="term" value="F:peptidase activity"/>
    <property type="evidence" value="ECO:0007669"/>
    <property type="project" value="UniProtKB-KW"/>
</dbReference>
<comment type="subcellular location">
    <subcellularLocation>
        <location evidence="1">Membrane</location>
        <topology evidence="1">Multi-pass membrane protein</topology>
    </subcellularLocation>
</comment>
<feature type="domain" description="Peptidase S54 rhomboid" evidence="8">
    <location>
        <begin position="130"/>
        <end position="268"/>
    </location>
</feature>
<evidence type="ECO:0000313" key="10">
    <source>
        <dbReference type="Proteomes" id="UP000811492"/>
    </source>
</evidence>
<dbReference type="Gene3D" id="1.20.1540.10">
    <property type="entry name" value="Rhomboid-like"/>
    <property type="match status" value="1"/>
</dbReference>
<keyword evidence="3 7" id="KW-0812">Transmembrane</keyword>
<dbReference type="EMBL" id="JAFEVO010000001">
    <property type="protein sequence ID" value="MBS3182637.1"/>
    <property type="molecule type" value="Genomic_DNA"/>
</dbReference>
<dbReference type="Proteomes" id="UP000811492">
    <property type="component" value="Unassembled WGS sequence"/>
</dbReference>
<keyword evidence="6 7" id="KW-0472">Membrane</keyword>
<feature type="transmembrane region" description="Helical" evidence="7">
    <location>
        <begin position="280"/>
        <end position="300"/>
    </location>
</feature>
<accession>A0ABS5M5Z8</accession>
<dbReference type="PANTHER" id="PTHR43731:SF14">
    <property type="entry name" value="PRESENILIN-ASSOCIATED RHOMBOID-LIKE PROTEIN, MITOCHONDRIAL"/>
    <property type="match status" value="1"/>
</dbReference>
<dbReference type="GO" id="GO:0006508">
    <property type="term" value="P:proteolysis"/>
    <property type="evidence" value="ECO:0007669"/>
    <property type="project" value="UniProtKB-KW"/>
</dbReference>
<proteinExistence type="inferred from homology"/>
<evidence type="ECO:0000256" key="4">
    <source>
        <dbReference type="ARBA" id="ARBA00022801"/>
    </source>
</evidence>
<dbReference type="InterPro" id="IPR050925">
    <property type="entry name" value="Rhomboid_protease_S54"/>
</dbReference>
<evidence type="ECO:0000256" key="3">
    <source>
        <dbReference type="ARBA" id="ARBA00022692"/>
    </source>
</evidence>